<dbReference type="RefSeq" id="WP_359689475.1">
    <property type="nucleotide sequence ID" value="NZ_JBEYXT010000001.1"/>
</dbReference>
<protein>
    <recommendedName>
        <fullName evidence="5">Integral membrane protein</fullName>
    </recommendedName>
</protein>
<feature type="transmembrane region" description="Helical" evidence="2">
    <location>
        <begin position="61"/>
        <end position="84"/>
    </location>
</feature>
<feature type="transmembrane region" description="Helical" evidence="2">
    <location>
        <begin position="182"/>
        <end position="202"/>
    </location>
</feature>
<keyword evidence="4" id="KW-1185">Reference proteome</keyword>
<comment type="caution">
    <text evidence="3">The sequence shown here is derived from an EMBL/GenBank/DDBJ whole genome shotgun (WGS) entry which is preliminary data.</text>
</comment>
<evidence type="ECO:0008006" key="5">
    <source>
        <dbReference type="Google" id="ProtNLM"/>
    </source>
</evidence>
<gene>
    <name evidence="3" type="ORF">ABZ931_00220</name>
</gene>
<feature type="region of interest" description="Disordered" evidence="1">
    <location>
        <begin position="1"/>
        <end position="56"/>
    </location>
</feature>
<organism evidence="3 4">
    <name type="scientific">Streptomyces neyagawaensis</name>
    <dbReference type="NCBI Taxonomy" id="42238"/>
    <lineage>
        <taxon>Bacteria</taxon>
        <taxon>Bacillati</taxon>
        <taxon>Actinomycetota</taxon>
        <taxon>Actinomycetes</taxon>
        <taxon>Kitasatosporales</taxon>
        <taxon>Streptomycetaceae</taxon>
        <taxon>Streptomyces</taxon>
    </lineage>
</organism>
<feature type="transmembrane region" description="Helical" evidence="2">
    <location>
        <begin position="128"/>
        <end position="149"/>
    </location>
</feature>
<proteinExistence type="predicted"/>
<sequence length="208" mass="21594">MNQPPPPQHPYQPYGQPVPPQQPPGPPPGYGPQPVHGAHPAPPFAPQPFGQRPPRAGGHPVGAVLLGLLASFLVALLYTLLNVATYKDQTLTTANALYLGHALLNGAVVGLLVGLVGGRGNGARIGAALIAALGAFFGYTNSLPLVYAVESTPTAAWDLLSYEPFFPAKAWWTSEADGGVDWFSPLGLVLAAAAAYGLAYAMGARRRA</sequence>
<keyword evidence="2" id="KW-1133">Transmembrane helix</keyword>
<name>A0ABV3AQH6_9ACTN</name>
<feature type="transmembrane region" description="Helical" evidence="2">
    <location>
        <begin position="96"/>
        <end position="116"/>
    </location>
</feature>
<reference evidence="3 4" key="1">
    <citation type="submission" date="2024-06" db="EMBL/GenBank/DDBJ databases">
        <title>The Natural Products Discovery Center: Release of the First 8490 Sequenced Strains for Exploring Actinobacteria Biosynthetic Diversity.</title>
        <authorList>
            <person name="Kalkreuter E."/>
            <person name="Kautsar S.A."/>
            <person name="Yang D."/>
            <person name="Bader C.D."/>
            <person name="Teijaro C.N."/>
            <person name="Fluegel L."/>
            <person name="Davis C.M."/>
            <person name="Simpson J.R."/>
            <person name="Lauterbach L."/>
            <person name="Steele A.D."/>
            <person name="Gui C."/>
            <person name="Meng S."/>
            <person name="Li G."/>
            <person name="Viehrig K."/>
            <person name="Ye F."/>
            <person name="Su P."/>
            <person name="Kiefer A.F."/>
            <person name="Nichols A."/>
            <person name="Cepeda A.J."/>
            <person name="Yan W."/>
            <person name="Fan B."/>
            <person name="Jiang Y."/>
            <person name="Adhikari A."/>
            <person name="Zheng C.-J."/>
            <person name="Schuster L."/>
            <person name="Cowan T.M."/>
            <person name="Smanski M.J."/>
            <person name="Chevrette M.G."/>
            <person name="De Carvalho L.P.S."/>
            <person name="Shen B."/>
        </authorList>
    </citation>
    <scope>NUCLEOTIDE SEQUENCE [LARGE SCALE GENOMIC DNA]</scope>
    <source>
        <strain evidence="3 4">NPDC046851</strain>
    </source>
</reference>
<dbReference type="Proteomes" id="UP001551189">
    <property type="component" value="Unassembled WGS sequence"/>
</dbReference>
<keyword evidence="2" id="KW-0472">Membrane</keyword>
<feature type="compositionally biased region" description="Low complexity" evidence="1">
    <location>
        <begin position="47"/>
        <end position="56"/>
    </location>
</feature>
<dbReference type="EMBL" id="JBEYXT010000001">
    <property type="protein sequence ID" value="MEU6799438.1"/>
    <property type="molecule type" value="Genomic_DNA"/>
</dbReference>
<evidence type="ECO:0000313" key="3">
    <source>
        <dbReference type="EMBL" id="MEU6799438.1"/>
    </source>
</evidence>
<evidence type="ECO:0000313" key="4">
    <source>
        <dbReference type="Proteomes" id="UP001551189"/>
    </source>
</evidence>
<accession>A0ABV3AQH6</accession>
<evidence type="ECO:0000256" key="1">
    <source>
        <dbReference type="SAM" id="MobiDB-lite"/>
    </source>
</evidence>
<feature type="compositionally biased region" description="Pro residues" evidence="1">
    <location>
        <begin position="1"/>
        <end position="31"/>
    </location>
</feature>
<keyword evidence="2" id="KW-0812">Transmembrane</keyword>
<evidence type="ECO:0000256" key="2">
    <source>
        <dbReference type="SAM" id="Phobius"/>
    </source>
</evidence>